<evidence type="ECO:0000313" key="2">
    <source>
        <dbReference type="Proteomes" id="UP001497644"/>
    </source>
</evidence>
<keyword evidence="2" id="KW-1185">Reference proteome</keyword>
<gene>
    <name evidence="1" type="ORF">LPLAT_LOCUS6184</name>
</gene>
<dbReference type="AlphaFoldDB" id="A0AAV2NJ83"/>
<dbReference type="EMBL" id="OZ034825">
    <property type="protein sequence ID" value="CAL1680103.1"/>
    <property type="molecule type" value="Genomic_DNA"/>
</dbReference>
<dbReference type="Proteomes" id="UP001497644">
    <property type="component" value="Chromosome 2"/>
</dbReference>
<protein>
    <submittedName>
        <fullName evidence="1">Uncharacterized protein</fullName>
    </submittedName>
</protein>
<accession>A0AAV2NJ83</accession>
<evidence type="ECO:0000313" key="1">
    <source>
        <dbReference type="EMBL" id="CAL1680103.1"/>
    </source>
</evidence>
<name>A0AAV2NJ83_9HYME</name>
<sequence>MAPTHAFDHETPSSYPEAEIFSAPSSAVNFGPGHLRVESQTYLGAAIQHLREAAPRKLRLRNRVLECATAI</sequence>
<reference evidence="1" key="1">
    <citation type="submission" date="2024-04" db="EMBL/GenBank/DDBJ databases">
        <authorList>
            <consortium name="Molecular Ecology Group"/>
        </authorList>
    </citation>
    <scope>NUCLEOTIDE SEQUENCE</scope>
</reference>
<proteinExistence type="predicted"/>
<organism evidence="1 2">
    <name type="scientific">Lasius platythorax</name>
    <dbReference type="NCBI Taxonomy" id="488582"/>
    <lineage>
        <taxon>Eukaryota</taxon>
        <taxon>Metazoa</taxon>
        <taxon>Ecdysozoa</taxon>
        <taxon>Arthropoda</taxon>
        <taxon>Hexapoda</taxon>
        <taxon>Insecta</taxon>
        <taxon>Pterygota</taxon>
        <taxon>Neoptera</taxon>
        <taxon>Endopterygota</taxon>
        <taxon>Hymenoptera</taxon>
        <taxon>Apocrita</taxon>
        <taxon>Aculeata</taxon>
        <taxon>Formicoidea</taxon>
        <taxon>Formicidae</taxon>
        <taxon>Formicinae</taxon>
        <taxon>Lasius</taxon>
        <taxon>Lasius</taxon>
    </lineage>
</organism>